<gene>
    <name evidence="1" type="ORF">RHSP_48008</name>
</gene>
<comment type="caution">
    <text evidence="1">The sequence shown here is derived from an EMBL/GenBank/DDBJ whole genome shotgun (WGS) entry which is preliminary data.</text>
</comment>
<sequence>MQAKKPSSISIMRTSHVDRLFGLKLGTERLGRRHGCVAAFTMQLDDFGNRQGPMTRRATPEMVETTCLDLQSPASLIRNHATTLPNSPPNERRTSLHAGAAAKYASSTLINTNYVDNTIRVNMIYVDNFARVGKCKNQWAND</sequence>
<organism evidence="1 2">
    <name type="scientific">Rhizobium freirei PRF 81</name>
    <dbReference type="NCBI Taxonomy" id="363754"/>
    <lineage>
        <taxon>Bacteria</taxon>
        <taxon>Pseudomonadati</taxon>
        <taxon>Pseudomonadota</taxon>
        <taxon>Alphaproteobacteria</taxon>
        <taxon>Hyphomicrobiales</taxon>
        <taxon>Rhizobiaceae</taxon>
        <taxon>Rhizobium/Agrobacterium group</taxon>
        <taxon>Rhizobium</taxon>
    </lineage>
</organism>
<dbReference type="Proteomes" id="UP000012429">
    <property type="component" value="Unassembled WGS sequence"/>
</dbReference>
<evidence type="ECO:0000313" key="2">
    <source>
        <dbReference type="Proteomes" id="UP000012429"/>
    </source>
</evidence>
<dbReference type="AlphaFoldDB" id="N6V1S7"/>
<name>N6V1S7_9HYPH</name>
<protein>
    <submittedName>
        <fullName evidence="1">Uncharacterized protein</fullName>
    </submittedName>
</protein>
<accession>N6V1S7</accession>
<evidence type="ECO:0000313" key="1">
    <source>
        <dbReference type="EMBL" id="ENN87840.1"/>
    </source>
</evidence>
<dbReference type="RefSeq" id="WP_004116274.1">
    <property type="nucleotide sequence ID" value="NZ_AQHN01000055.1"/>
</dbReference>
<reference evidence="1 2" key="1">
    <citation type="journal article" date="2012" name="BMC Genomics">
        <title>Genomic basis of broad host range and environmental adaptability of Rhizobium tropici CIAT 899 and Rhizobium sp. PRF 81 which are used in inoculants for common bean (Phaseolus vulgaris L.).</title>
        <authorList>
            <person name="Ormeno-Orrillo E."/>
            <person name="Menna P."/>
            <person name="Almeida L.G."/>
            <person name="Ollero F.J."/>
            <person name="Nicolas M.F."/>
            <person name="Pains Rodrigues E."/>
            <person name="Shigueyoshi Nakatani A."/>
            <person name="Silva Batista J.S."/>
            <person name="Oliveira Chueire L.M."/>
            <person name="Souza R.C."/>
            <person name="Ribeiro Vasconcelos A.T."/>
            <person name="Megias M."/>
            <person name="Hungria M."/>
            <person name="Martinez-Romero E."/>
        </authorList>
    </citation>
    <scope>NUCLEOTIDE SEQUENCE [LARGE SCALE GENOMIC DNA]</scope>
    <source>
        <strain evidence="1 2">PRF 81</strain>
    </source>
</reference>
<dbReference type="EMBL" id="AQHN01000055">
    <property type="protein sequence ID" value="ENN87840.1"/>
    <property type="molecule type" value="Genomic_DNA"/>
</dbReference>
<proteinExistence type="predicted"/>
<dbReference type="STRING" id="363754.RHSP_48008"/>
<keyword evidence="2" id="KW-1185">Reference proteome</keyword>